<keyword evidence="3 10" id="KW-0378">Hydrolase</keyword>
<evidence type="ECO:0000256" key="7">
    <source>
        <dbReference type="RuleBase" id="RU004016"/>
    </source>
</evidence>
<dbReference type="Pfam" id="PF00768">
    <property type="entry name" value="Peptidase_S11"/>
    <property type="match status" value="1"/>
</dbReference>
<evidence type="ECO:0000313" key="11">
    <source>
        <dbReference type="Proteomes" id="UP001219956"/>
    </source>
</evidence>
<evidence type="ECO:0000313" key="10">
    <source>
        <dbReference type="EMBL" id="MDC7716089.1"/>
    </source>
</evidence>
<protein>
    <submittedName>
        <fullName evidence="10">D-alanyl-D-alanine endopeptidase</fullName>
        <ecNumber evidence="10">3.4.21.-</ecNumber>
    </submittedName>
</protein>
<name>A0ABT5IWS7_9NEIS</name>
<dbReference type="PRINTS" id="PR00725">
    <property type="entry name" value="DADACBPTASE1"/>
</dbReference>
<reference evidence="10 11" key="1">
    <citation type="submission" date="2023-01" db="EMBL/GenBank/DDBJ databases">
        <title>Novel species of the genus Vogesella isolated from rivers.</title>
        <authorList>
            <person name="Lu H."/>
        </authorList>
    </citation>
    <scope>NUCLEOTIDE SEQUENCE [LARGE SCALE GENOMIC DNA]</scope>
    <source>
        <strain evidence="10 11">DC21W</strain>
    </source>
</reference>
<accession>A0ABT5IWS7</accession>
<dbReference type="Proteomes" id="UP001219956">
    <property type="component" value="Unassembled WGS sequence"/>
</dbReference>
<feature type="domain" description="Peptidase S11 D-alanyl-D-alanine carboxypeptidase A N-terminal" evidence="9">
    <location>
        <begin position="33"/>
        <end position="260"/>
    </location>
</feature>
<dbReference type="EC" id="3.4.21.-" evidence="10"/>
<keyword evidence="11" id="KW-1185">Reference proteome</keyword>
<dbReference type="InterPro" id="IPR012338">
    <property type="entry name" value="Beta-lactam/transpept-like"/>
</dbReference>
<keyword evidence="4" id="KW-0133">Cell shape</keyword>
<dbReference type="PANTHER" id="PTHR21581">
    <property type="entry name" value="D-ALANYL-D-ALANINE CARBOXYPEPTIDASE"/>
    <property type="match status" value="1"/>
</dbReference>
<evidence type="ECO:0000259" key="9">
    <source>
        <dbReference type="Pfam" id="PF00768"/>
    </source>
</evidence>
<dbReference type="GO" id="GO:0016787">
    <property type="term" value="F:hydrolase activity"/>
    <property type="evidence" value="ECO:0007669"/>
    <property type="project" value="UniProtKB-KW"/>
</dbReference>
<dbReference type="PANTHER" id="PTHR21581:SF26">
    <property type="entry name" value="D-ALANYL-D-ALANINE ENDOPEPTIDASE"/>
    <property type="match status" value="1"/>
</dbReference>
<dbReference type="NCBIfam" id="NF008668">
    <property type="entry name" value="PRK11669.1"/>
    <property type="match status" value="1"/>
</dbReference>
<sequence length="286" mass="31167">MMLRTFALLGCLAASSMVAYAAQPVNLQTQALTSSPRLNSQSVAVVDSQTGKLVYEKNPLQTQPIASITKLMTAMVLLDAGLSLDEPITITEDEVDRLKNTSSRLSVGSTLTRREMLLLALMSSENRASASLARTYPGGKAAFIAKMNQKARSIGMRNAVFHDATGLDMRNSATAMDLVRMVKAAYQYPLIRQFSTTHEYIAHPSATRVLHYKNSNPLVREGEWDIGLSKTGYIEEAGRCLVMETTMGSQRLIVVLLAANGSAARVNDAKSIKTWLEAHPNSWLSG</sequence>
<comment type="caution">
    <text evidence="10">The sequence shown here is derived from an EMBL/GenBank/DDBJ whole genome shotgun (WGS) entry which is preliminary data.</text>
</comment>
<evidence type="ECO:0000256" key="3">
    <source>
        <dbReference type="ARBA" id="ARBA00022801"/>
    </source>
</evidence>
<dbReference type="SUPFAM" id="SSF56601">
    <property type="entry name" value="beta-lactamase/transpeptidase-like"/>
    <property type="match status" value="1"/>
</dbReference>
<dbReference type="Gene3D" id="3.40.710.10">
    <property type="entry name" value="DD-peptidase/beta-lactamase superfamily"/>
    <property type="match status" value="1"/>
</dbReference>
<dbReference type="InterPro" id="IPR018044">
    <property type="entry name" value="Peptidase_S11"/>
</dbReference>
<proteinExistence type="inferred from homology"/>
<evidence type="ECO:0000256" key="2">
    <source>
        <dbReference type="ARBA" id="ARBA00022729"/>
    </source>
</evidence>
<dbReference type="EMBL" id="JAQQLF010000002">
    <property type="protein sequence ID" value="MDC7716089.1"/>
    <property type="molecule type" value="Genomic_DNA"/>
</dbReference>
<evidence type="ECO:0000256" key="6">
    <source>
        <dbReference type="ARBA" id="ARBA00023316"/>
    </source>
</evidence>
<keyword evidence="2 8" id="KW-0732">Signal</keyword>
<feature type="signal peptide" evidence="8">
    <location>
        <begin position="1"/>
        <end position="21"/>
    </location>
</feature>
<keyword evidence="5" id="KW-0573">Peptidoglycan synthesis</keyword>
<gene>
    <name evidence="10" type="primary">pbpG</name>
    <name evidence="10" type="ORF">PQU95_02480</name>
</gene>
<evidence type="ECO:0000256" key="5">
    <source>
        <dbReference type="ARBA" id="ARBA00022984"/>
    </source>
</evidence>
<evidence type="ECO:0000256" key="4">
    <source>
        <dbReference type="ARBA" id="ARBA00022960"/>
    </source>
</evidence>
<evidence type="ECO:0000256" key="8">
    <source>
        <dbReference type="SAM" id="SignalP"/>
    </source>
</evidence>
<dbReference type="RefSeq" id="WP_017508815.1">
    <property type="nucleotide sequence ID" value="NZ_JAQQLF010000002.1"/>
</dbReference>
<organism evidence="10 11">
    <name type="scientific">Vogesella aquatica</name>
    <dbReference type="NCBI Taxonomy" id="2984206"/>
    <lineage>
        <taxon>Bacteria</taxon>
        <taxon>Pseudomonadati</taxon>
        <taxon>Pseudomonadota</taxon>
        <taxon>Betaproteobacteria</taxon>
        <taxon>Neisseriales</taxon>
        <taxon>Chromobacteriaceae</taxon>
        <taxon>Vogesella</taxon>
    </lineage>
</organism>
<evidence type="ECO:0000256" key="1">
    <source>
        <dbReference type="ARBA" id="ARBA00007164"/>
    </source>
</evidence>
<keyword evidence="6" id="KW-0961">Cell wall biogenesis/degradation</keyword>
<dbReference type="InterPro" id="IPR001967">
    <property type="entry name" value="Peptidase_S11_N"/>
</dbReference>
<comment type="similarity">
    <text evidence="1 7">Belongs to the peptidase S11 family.</text>
</comment>
<feature type="chain" id="PRO_5046626225" evidence="8">
    <location>
        <begin position="22"/>
        <end position="286"/>
    </location>
</feature>